<evidence type="ECO:0000313" key="1">
    <source>
        <dbReference type="Proteomes" id="UP000887565"/>
    </source>
</evidence>
<sequence>MDLSLSDICFLYSLIRHLKAYSADMEKQITKQRILLRCTLLVIVEVDSCGQGLLDEGAVDI</sequence>
<dbReference type="WBParaSite" id="nRc.2.0.1.t06253-RA">
    <property type="protein sequence ID" value="nRc.2.0.1.t06253-RA"/>
    <property type="gene ID" value="nRc.2.0.1.g06253"/>
</dbReference>
<evidence type="ECO:0000313" key="2">
    <source>
        <dbReference type="WBParaSite" id="nRc.2.0.1.t06253-RA"/>
    </source>
</evidence>
<protein>
    <submittedName>
        <fullName evidence="2">Uncharacterized protein</fullName>
    </submittedName>
</protein>
<dbReference type="Proteomes" id="UP000887565">
    <property type="component" value="Unplaced"/>
</dbReference>
<organism evidence="1 2">
    <name type="scientific">Romanomermis culicivorax</name>
    <name type="common">Nematode worm</name>
    <dbReference type="NCBI Taxonomy" id="13658"/>
    <lineage>
        <taxon>Eukaryota</taxon>
        <taxon>Metazoa</taxon>
        <taxon>Ecdysozoa</taxon>
        <taxon>Nematoda</taxon>
        <taxon>Enoplea</taxon>
        <taxon>Dorylaimia</taxon>
        <taxon>Mermithida</taxon>
        <taxon>Mermithoidea</taxon>
        <taxon>Mermithidae</taxon>
        <taxon>Romanomermis</taxon>
    </lineage>
</organism>
<name>A0A915HXU5_ROMCU</name>
<proteinExistence type="predicted"/>
<reference evidence="2" key="1">
    <citation type="submission" date="2022-11" db="UniProtKB">
        <authorList>
            <consortium name="WormBaseParasite"/>
        </authorList>
    </citation>
    <scope>IDENTIFICATION</scope>
</reference>
<keyword evidence="1" id="KW-1185">Reference proteome</keyword>
<dbReference type="AlphaFoldDB" id="A0A915HXU5"/>
<accession>A0A915HXU5</accession>